<keyword evidence="3" id="KW-1185">Reference proteome</keyword>
<dbReference type="AlphaFoldDB" id="A0AAN7BUH9"/>
<name>A0AAN7BUH9_9PEZI</name>
<evidence type="ECO:0000313" key="2">
    <source>
        <dbReference type="EMBL" id="KAK4229896.1"/>
    </source>
</evidence>
<accession>A0AAN7BUH9</accession>
<feature type="region of interest" description="Disordered" evidence="1">
    <location>
        <begin position="1"/>
        <end position="51"/>
    </location>
</feature>
<reference evidence="2" key="1">
    <citation type="journal article" date="2023" name="Mol. Phylogenet. Evol.">
        <title>Genome-scale phylogeny and comparative genomics of the fungal order Sordariales.</title>
        <authorList>
            <person name="Hensen N."/>
            <person name="Bonometti L."/>
            <person name="Westerberg I."/>
            <person name="Brannstrom I.O."/>
            <person name="Guillou S."/>
            <person name="Cros-Aarteil S."/>
            <person name="Calhoun S."/>
            <person name="Haridas S."/>
            <person name="Kuo A."/>
            <person name="Mondo S."/>
            <person name="Pangilinan J."/>
            <person name="Riley R."/>
            <person name="LaButti K."/>
            <person name="Andreopoulos B."/>
            <person name="Lipzen A."/>
            <person name="Chen C."/>
            <person name="Yan M."/>
            <person name="Daum C."/>
            <person name="Ng V."/>
            <person name="Clum A."/>
            <person name="Steindorff A."/>
            <person name="Ohm R.A."/>
            <person name="Martin F."/>
            <person name="Silar P."/>
            <person name="Natvig D.O."/>
            <person name="Lalanne C."/>
            <person name="Gautier V."/>
            <person name="Ament-Velasquez S.L."/>
            <person name="Kruys A."/>
            <person name="Hutchinson M.I."/>
            <person name="Powell A.J."/>
            <person name="Barry K."/>
            <person name="Miller A.N."/>
            <person name="Grigoriev I.V."/>
            <person name="Debuchy R."/>
            <person name="Gladieux P."/>
            <person name="Hiltunen Thoren M."/>
            <person name="Johannesson H."/>
        </authorList>
    </citation>
    <scope>NUCLEOTIDE SEQUENCE</scope>
    <source>
        <strain evidence="2">CBS 990.96</strain>
    </source>
</reference>
<dbReference type="Proteomes" id="UP001301958">
    <property type="component" value="Unassembled WGS sequence"/>
</dbReference>
<reference evidence="2" key="2">
    <citation type="submission" date="2023-05" db="EMBL/GenBank/DDBJ databases">
        <authorList>
            <consortium name="Lawrence Berkeley National Laboratory"/>
            <person name="Steindorff A."/>
            <person name="Hensen N."/>
            <person name="Bonometti L."/>
            <person name="Westerberg I."/>
            <person name="Brannstrom I.O."/>
            <person name="Guillou S."/>
            <person name="Cros-Aarteil S."/>
            <person name="Calhoun S."/>
            <person name="Haridas S."/>
            <person name="Kuo A."/>
            <person name="Mondo S."/>
            <person name="Pangilinan J."/>
            <person name="Riley R."/>
            <person name="Labutti K."/>
            <person name="Andreopoulos B."/>
            <person name="Lipzen A."/>
            <person name="Chen C."/>
            <person name="Yanf M."/>
            <person name="Daum C."/>
            <person name="Ng V."/>
            <person name="Clum A."/>
            <person name="Ohm R."/>
            <person name="Martin F."/>
            <person name="Silar P."/>
            <person name="Natvig D."/>
            <person name="Lalanne C."/>
            <person name="Gautier V."/>
            <person name="Ament-Velasquez S.L."/>
            <person name="Kruys A."/>
            <person name="Hutchinson M.I."/>
            <person name="Powell A.J."/>
            <person name="Barry K."/>
            <person name="Miller A.N."/>
            <person name="Grigoriev I.V."/>
            <person name="Debuchy R."/>
            <person name="Gladieux P."/>
            <person name="Thoren M.H."/>
            <person name="Johannesson H."/>
        </authorList>
    </citation>
    <scope>NUCLEOTIDE SEQUENCE</scope>
    <source>
        <strain evidence="2">CBS 990.96</strain>
    </source>
</reference>
<evidence type="ECO:0000313" key="3">
    <source>
        <dbReference type="Proteomes" id="UP001301958"/>
    </source>
</evidence>
<comment type="caution">
    <text evidence="2">The sequence shown here is derived from an EMBL/GenBank/DDBJ whole genome shotgun (WGS) entry which is preliminary data.</text>
</comment>
<sequence>MVHPPPPLSSIPVFSLPDSISTPGTPQVSSFLITDTDTTSDNNDENKKPPFSDPRALLLYVYEDLRRFKEIATENVMLHAADRYISGSGPLVGVEACQQHEERFGKRVKMRVEDVMANDCFGCVMGVMEVGDDIKEKFCGIWRFIWERDRVKAVEHWENLNGIEGVRKVMGGL</sequence>
<evidence type="ECO:0000256" key="1">
    <source>
        <dbReference type="SAM" id="MobiDB-lite"/>
    </source>
</evidence>
<gene>
    <name evidence="2" type="ORF">QBC38DRAFT_470637</name>
</gene>
<protein>
    <recommendedName>
        <fullName evidence="4">SnoaL-like domain-containing protein</fullName>
    </recommendedName>
</protein>
<organism evidence="2 3">
    <name type="scientific">Podospora fimiseda</name>
    <dbReference type="NCBI Taxonomy" id="252190"/>
    <lineage>
        <taxon>Eukaryota</taxon>
        <taxon>Fungi</taxon>
        <taxon>Dikarya</taxon>
        <taxon>Ascomycota</taxon>
        <taxon>Pezizomycotina</taxon>
        <taxon>Sordariomycetes</taxon>
        <taxon>Sordariomycetidae</taxon>
        <taxon>Sordariales</taxon>
        <taxon>Podosporaceae</taxon>
        <taxon>Podospora</taxon>
    </lineage>
</organism>
<proteinExistence type="predicted"/>
<evidence type="ECO:0008006" key="4">
    <source>
        <dbReference type="Google" id="ProtNLM"/>
    </source>
</evidence>
<feature type="compositionally biased region" description="Polar residues" evidence="1">
    <location>
        <begin position="18"/>
        <end position="33"/>
    </location>
</feature>
<dbReference type="EMBL" id="MU865303">
    <property type="protein sequence ID" value="KAK4229896.1"/>
    <property type="molecule type" value="Genomic_DNA"/>
</dbReference>